<keyword evidence="3" id="KW-0687">Ribonucleoprotein</keyword>
<name>A0A8E7UFB7_9FLOR</name>
<dbReference type="PANTHER" id="PTHR13528">
    <property type="entry name" value="39S RIBOSOMAL PROTEIN L28, MITOCHONDRIAL"/>
    <property type="match status" value="1"/>
</dbReference>
<keyword evidence="3" id="KW-0934">Plastid</keyword>
<dbReference type="GO" id="GO:0003735">
    <property type="term" value="F:structural constituent of ribosome"/>
    <property type="evidence" value="ECO:0007669"/>
    <property type="project" value="InterPro"/>
</dbReference>
<evidence type="ECO:0000256" key="2">
    <source>
        <dbReference type="ARBA" id="ARBA00035447"/>
    </source>
</evidence>
<organism evidence="3">
    <name type="scientific">Eucheuma denticulatum</name>
    <dbReference type="NCBI Taxonomy" id="305493"/>
    <lineage>
        <taxon>Eukaryota</taxon>
        <taxon>Rhodophyta</taxon>
        <taxon>Florideophyceae</taxon>
        <taxon>Rhodymeniophycidae</taxon>
        <taxon>Gigartinales</taxon>
        <taxon>Solieriaceae</taxon>
        <taxon>Eucheuma</taxon>
    </lineage>
</organism>
<gene>
    <name evidence="3" type="primary">rpl28</name>
</gene>
<dbReference type="GO" id="GO:0005840">
    <property type="term" value="C:ribosome"/>
    <property type="evidence" value="ECO:0007669"/>
    <property type="project" value="UniProtKB-KW"/>
</dbReference>
<proteinExistence type="inferred from homology"/>
<reference evidence="3" key="1">
    <citation type="submission" date="2019-07" db="EMBL/GenBank/DDBJ databases">
        <authorList>
            <person name="Zhang J."/>
            <person name="Liu T."/>
        </authorList>
    </citation>
    <scope>NUCLEOTIDE SEQUENCE</scope>
</reference>
<dbReference type="HAMAP" id="MF_00373">
    <property type="entry name" value="Ribosomal_bL28"/>
    <property type="match status" value="1"/>
</dbReference>
<reference evidence="3" key="2">
    <citation type="journal article" date="2021" name="Genomics">
        <title>Comparative analysis of mitochondrial genomes of Nirvanini and Evacanthini (Hemiptera: Cicadellidae) reveals an explicit evolutionary relationship.</title>
        <authorList>
            <person name="Du Y."/>
            <person name="Liang Z."/>
            <person name="Dietrich C.H."/>
            <person name="Dai W."/>
        </authorList>
    </citation>
    <scope>NUCLEOTIDE SEQUENCE</scope>
</reference>
<dbReference type="GO" id="GO:0006412">
    <property type="term" value="P:translation"/>
    <property type="evidence" value="ECO:0007669"/>
    <property type="project" value="InterPro"/>
</dbReference>
<keyword evidence="3" id="KW-0689">Ribosomal protein</keyword>
<accession>A0A8E7UFB7</accession>
<protein>
    <recommendedName>
        <fullName evidence="1">Large ribosomal subunit protein bL28c</fullName>
    </recommendedName>
    <alternativeName>
        <fullName evidence="2">50S ribosomal protein L28, chloroplastic</fullName>
    </alternativeName>
</protein>
<evidence type="ECO:0000256" key="1">
    <source>
        <dbReference type="ARBA" id="ARBA00035265"/>
    </source>
</evidence>
<evidence type="ECO:0000313" key="3">
    <source>
        <dbReference type="EMBL" id="QVY58250.1"/>
    </source>
</evidence>
<dbReference type="InterPro" id="IPR026569">
    <property type="entry name" value="Ribosomal_bL28"/>
</dbReference>
<dbReference type="PANTHER" id="PTHR13528:SF2">
    <property type="entry name" value="LARGE RIBOSOMAL SUBUNIT PROTEIN BL28M"/>
    <property type="match status" value="1"/>
</dbReference>
<sequence>MSKICQITRKKANNGYQVSHSHIRTKKKQEVNLQRKKIWSHKQKRWIKVKIATKAIKSFHKLSLYI</sequence>
<dbReference type="NCBIfam" id="TIGR00009">
    <property type="entry name" value="L28"/>
    <property type="match status" value="1"/>
</dbReference>
<dbReference type="EMBL" id="MN240357">
    <property type="protein sequence ID" value="QVY58250.1"/>
    <property type="molecule type" value="Genomic_DNA"/>
</dbReference>
<dbReference type="AlphaFoldDB" id="A0A8E7UFB7"/>
<dbReference type="Pfam" id="PF00830">
    <property type="entry name" value="Ribosomal_L28"/>
    <property type="match status" value="1"/>
</dbReference>
<dbReference type="InterPro" id="IPR001383">
    <property type="entry name" value="Ribosomal_bL28_bact-type"/>
</dbReference>
<geneLocation type="plastid" evidence="3"/>